<keyword evidence="3 11" id="KW-0963">Cytoplasm</keyword>
<comment type="catalytic activity">
    <reaction evidence="11">
        <text>adenosine(2503) in 23S rRNA + 2 reduced [2Fe-2S]-[ferredoxin] + 2 S-adenosyl-L-methionine = 2-methyladenosine(2503) in 23S rRNA + 5'-deoxyadenosine + L-methionine + 2 oxidized [2Fe-2S]-[ferredoxin] + S-adenosyl-L-homocysteine</text>
        <dbReference type="Rhea" id="RHEA:42916"/>
        <dbReference type="Rhea" id="RHEA-COMP:10000"/>
        <dbReference type="Rhea" id="RHEA-COMP:10001"/>
        <dbReference type="Rhea" id="RHEA-COMP:10152"/>
        <dbReference type="Rhea" id="RHEA-COMP:10282"/>
        <dbReference type="ChEBI" id="CHEBI:17319"/>
        <dbReference type="ChEBI" id="CHEBI:33737"/>
        <dbReference type="ChEBI" id="CHEBI:33738"/>
        <dbReference type="ChEBI" id="CHEBI:57844"/>
        <dbReference type="ChEBI" id="CHEBI:57856"/>
        <dbReference type="ChEBI" id="CHEBI:59789"/>
        <dbReference type="ChEBI" id="CHEBI:74411"/>
        <dbReference type="ChEBI" id="CHEBI:74497"/>
        <dbReference type="EC" id="2.1.1.192"/>
    </reaction>
</comment>
<dbReference type="PANTHER" id="PTHR30544:SF5">
    <property type="entry name" value="RADICAL SAM CORE DOMAIN-CONTAINING PROTEIN"/>
    <property type="match status" value="1"/>
</dbReference>
<dbReference type="HAMAP" id="MF_01849">
    <property type="entry name" value="RNA_methyltr_RlmN"/>
    <property type="match status" value="1"/>
</dbReference>
<comment type="cofactor">
    <cofactor evidence="11">
        <name>[4Fe-4S] cluster</name>
        <dbReference type="ChEBI" id="CHEBI:49883"/>
    </cofactor>
    <text evidence="11">Binds 1 [4Fe-4S] cluster. The cluster is coordinated with 3 cysteines and an exchangeable S-adenosyl-L-methionine.</text>
</comment>
<evidence type="ECO:0000256" key="5">
    <source>
        <dbReference type="ARBA" id="ARBA00022603"/>
    </source>
</evidence>
<sequence length="368" mass="39278">MTALPLVFEAPRRAQPPRHLADLDPADRRAAVGDLGLPGFRADQLARHYFGRFTADVDAMSDLPAAARDALRGLLPPLVTPVLEQACDDGATRKTLWKGHDGTRAESVLMGYPDRATVCVSSQAGCGMACPFCATGQGGLQRNLSTGEIVEQVRQAAAAARDGALGTPTRLSNVVFMGMGEPLANYKRVVAAVRRITAPSPDGLGISARGVTVSTVGLVPAIDKLAGEGIPVTLAVSLHTPDDELRDTLVPVNNRWKVAEVLDAARRYAQTTGRRVSIEYALIRDVNDHPWRADLLGKLLRQRVGQSRVHVNLIPLNPTPGSKWDASPRRVQDEFVARVQAAGIACTVRDTRGREIAAACGQLAASEA</sequence>
<keyword evidence="7 11" id="KW-0949">S-adenosyl-L-methionine</keyword>
<dbReference type="InterPro" id="IPR040072">
    <property type="entry name" value="Methyltransferase_A"/>
</dbReference>
<keyword evidence="4 11" id="KW-0698">rRNA processing</keyword>
<dbReference type="GO" id="GO:0005737">
    <property type="term" value="C:cytoplasm"/>
    <property type="evidence" value="ECO:0007669"/>
    <property type="project" value="UniProtKB-SubCell"/>
</dbReference>
<dbReference type="InterPro" id="IPR027492">
    <property type="entry name" value="RNA_MTrfase_RlmN"/>
</dbReference>
<evidence type="ECO:0000256" key="9">
    <source>
        <dbReference type="ARBA" id="ARBA00023004"/>
    </source>
</evidence>
<feature type="binding site" evidence="11">
    <location>
        <position position="317"/>
    </location>
    <ligand>
        <name>S-adenosyl-L-methionine</name>
        <dbReference type="ChEBI" id="CHEBI:59789"/>
    </ligand>
</feature>
<organism evidence="13 14">
    <name type="scientific">Pseudonocardia hierapolitana</name>
    <dbReference type="NCBI Taxonomy" id="1128676"/>
    <lineage>
        <taxon>Bacteria</taxon>
        <taxon>Bacillati</taxon>
        <taxon>Actinomycetota</taxon>
        <taxon>Actinomycetes</taxon>
        <taxon>Pseudonocardiales</taxon>
        <taxon>Pseudonocardiaceae</taxon>
        <taxon>Pseudonocardia</taxon>
    </lineage>
</organism>
<evidence type="ECO:0000256" key="2">
    <source>
        <dbReference type="ARBA" id="ARBA00022485"/>
    </source>
</evidence>
<comment type="catalytic activity">
    <reaction evidence="11">
        <text>adenosine(37) in tRNA + 2 reduced [2Fe-2S]-[ferredoxin] + 2 S-adenosyl-L-methionine = 2-methyladenosine(37) in tRNA + 5'-deoxyadenosine + L-methionine + 2 oxidized [2Fe-2S]-[ferredoxin] + S-adenosyl-L-homocysteine</text>
        <dbReference type="Rhea" id="RHEA:43332"/>
        <dbReference type="Rhea" id="RHEA-COMP:10000"/>
        <dbReference type="Rhea" id="RHEA-COMP:10001"/>
        <dbReference type="Rhea" id="RHEA-COMP:10162"/>
        <dbReference type="Rhea" id="RHEA-COMP:10485"/>
        <dbReference type="ChEBI" id="CHEBI:17319"/>
        <dbReference type="ChEBI" id="CHEBI:33737"/>
        <dbReference type="ChEBI" id="CHEBI:33738"/>
        <dbReference type="ChEBI" id="CHEBI:57844"/>
        <dbReference type="ChEBI" id="CHEBI:57856"/>
        <dbReference type="ChEBI" id="CHEBI:59789"/>
        <dbReference type="ChEBI" id="CHEBI:74411"/>
        <dbReference type="ChEBI" id="CHEBI:74497"/>
        <dbReference type="EC" id="2.1.1.192"/>
    </reaction>
</comment>
<evidence type="ECO:0000256" key="10">
    <source>
        <dbReference type="ARBA" id="ARBA00023014"/>
    </source>
</evidence>
<dbReference type="Gene3D" id="1.10.150.530">
    <property type="match status" value="1"/>
</dbReference>
<dbReference type="InterPro" id="IPR007197">
    <property type="entry name" value="rSAM"/>
</dbReference>
<dbReference type="GO" id="GO:0030488">
    <property type="term" value="P:tRNA methylation"/>
    <property type="evidence" value="ECO:0007669"/>
    <property type="project" value="UniProtKB-UniRule"/>
</dbReference>
<dbReference type="GO" id="GO:0070040">
    <property type="term" value="F:rRNA (adenine(2503)-C2-)-methyltransferase activity"/>
    <property type="evidence" value="ECO:0007669"/>
    <property type="project" value="UniProtKB-UniRule"/>
</dbReference>
<dbReference type="InterPro" id="IPR004383">
    <property type="entry name" value="rRNA_lsu_MTrfase_RlmN/Cfr"/>
</dbReference>
<accession>A0A561SI44</accession>
<evidence type="ECO:0000256" key="1">
    <source>
        <dbReference type="ARBA" id="ARBA00004496"/>
    </source>
</evidence>
<feature type="domain" description="Radical SAM core" evidence="12">
    <location>
        <begin position="112"/>
        <end position="355"/>
    </location>
</feature>
<dbReference type="FunFam" id="3.20.20.70:FF:000014">
    <property type="entry name" value="Probable dual-specificity RNA methyltransferase RlmN"/>
    <property type="match status" value="1"/>
</dbReference>
<dbReference type="PIRSF" id="PIRSF006004">
    <property type="entry name" value="CHP00048"/>
    <property type="match status" value="1"/>
</dbReference>
<evidence type="ECO:0000256" key="6">
    <source>
        <dbReference type="ARBA" id="ARBA00022679"/>
    </source>
</evidence>
<dbReference type="PANTHER" id="PTHR30544">
    <property type="entry name" value="23S RRNA METHYLTRANSFERASE"/>
    <property type="match status" value="1"/>
</dbReference>
<feature type="binding site" evidence="11">
    <location>
        <position position="214"/>
    </location>
    <ligand>
        <name>S-adenosyl-L-methionine</name>
        <dbReference type="ChEBI" id="CHEBI:59789"/>
    </ligand>
</feature>
<feature type="binding site" evidence="11">
    <location>
        <position position="126"/>
    </location>
    <ligand>
        <name>[4Fe-4S] cluster</name>
        <dbReference type="ChEBI" id="CHEBI:49883"/>
        <note>4Fe-4S-S-AdoMet</note>
    </ligand>
</feature>
<dbReference type="OrthoDB" id="9793973at2"/>
<dbReference type="EMBL" id="VIWU01000001">
    <property type="protein sequence ID" value="TWF74568.1"/>
    <property type="molecule type" value="Genomic_DNA"/>
</dbReference>
<dbReference type="GO" id="GO:0070475">
    <property type="term" value="P:rRNA base methylation"/>
    <property type="evidence" value="ECO:0007669"/>
    <property type="project" value="UniProtKB-UniRule"/>
</dbReference>
<dbReference type="CDD" id="cd01335">
    <property type="entry name" value="Radical_SAM"/>
    <property type="match status" value="1"/>
</dbReference>
<dbReference type="InterPro" id="IPR013785">
    <property type="entry name" value="Aldolase_TIM"/>
</dbReference>
<comment type="function">
    <text evidence="11">Specifically methylates position 2 of adenine 2503 in 23S rRNA and position 2 of adenine 37 in tRNAs.</text>
</comment>
<feature type="binding site" evidence="11">
    <location>
        <begin position="180"/>
        <end position="181"/>
    </location>
    <ligand>
        <name>S-adenosyl-L-methionine</name>
        <dbReference type="ChEBI" id="CHEBI:59789"/>
    </ligand>
</feature>
<name>A0A561SI44_9PSEU</name>
<dbReference type="EC" id="2.1.1.192" evidence="11"/>
<keyword evidence="8 11" id="KW-0479">Metal-binding</keyword>
<feature type="binding site" evidence="11">
    <location>
        <begin position="237"/>
        <end position="239"/>
    </location>
    <ligand>
        <name>S-adenosyl-L-methionine</name>
        <dbReference type="ChEBI" id="CHEBI:59789"/>
    </ligand>
</feature>
<dbReference type="SFLD" id="SFLDG01062">
    <property type="entry name" value="methyltransferase_(Class_A)"/>
    <property type="match status" value="1"/>
</dbReference>
<evidence type="ECO:0000313" key="14">
    <source>
        <dbReference type="Proteomes" id="UP000321261"/>
    </source>
</evidence>
<keyword evidence="10 11" id="KW-0411">Iron-sulfur</keyword>
<dbReference type="GO" id="GO:0051539">
    <property type="term" value="F:4 iron, 4 sulfur cluster binding"/>
    <property type="evidence" value="ECO:0007669"/>
    <property type="project" value="UniProtKB-UniRule"/>
</dbReference>
<evidence type="ECO:0000256" key="8">
    <source>
        <dbReference type="ARBA" id="ARBA00022723"/>
    </source>
</evidence>
<dbReference type="RefSeq" id="WP_147253918.1">
    <property type="nucleotide sequence ID" value="NZ_VIWU01000001.1"/>
</dbReference>
<dbReference type="Gene3D" id="3.20.20.70">
    <property type="entry name" value="Aldolase class I"/>
    <property type="match status" value="1"/>
</dbReference>
<keyword evidence="2 11" id="KW-0004">4Fe-4S</keyword>
<keyword evidence="11" id="KW-1015">Disulfide bond</keyword>
<keyword evidence="9 11" id="KW-0408">Iron</keyword>
<evidence type="ECO:0000256" key="3">
    <source>
        <dbReference type="ARBA" id="ARBA00022490"/>
    </source>
</evidence>
<gene>
    <name evidence="11" type="primary">rlmN</name>
    <name evidence="13" type="ORF">FHX44_11449</name>
</gene>
<comment type="caution">
    <text evidence="13">The sequence shown here is derived from an EMBL/GenBank/DDBJ whole genome shotgun (WGS) entry which is preliminary data.</text>
</comment>
<dbReference type="GO" id="GO:0046872">
    <property type="term" value="F:metal ion binding"/>
    <property type="evidence" value="ECO:0007669"/>
    <property type="project" value="UniProtKB-KW"/>
</dbReference>
<dbReference type="GO" id="GO:0019843">
    <property type="term" value="F:rRNA binding"/>
    <property type="evidence" value="ECO:0007669"/>
    <property type="project" value="UniProtKB-UniRule"/>
</dbReference>
<comment type="caution">
    <text evidence="11">Lacks conserved residue(s) required for the propagation of feature annotation.</text>
</comment>
<dbReference type="PROSITE" id="PS51918">
    <property type="entry name" value="RADICAL_SAM"/>
    <property type="match status" value="1"/>
</dbReference>
<dbReference type="AlphaFoldDB" id="A0A561SI44"/>
<dbReference type="SUPFAM" id="SSF102114">
    <property type="entry name" value="Radical SAM enzymes"/>
    <property type="match status" value="1"/>
</dbReference>
<feature type="binding site" evidence="11">
    <location>
        <position position="130"/>
    </location>
    <ligand>
        <name>[4Fe-4S] cluster</name>
        <dbReference type="ChEBI" id="CHEBI:49883"/>
        <note>4Fe-4S-S-AdoMet</note>
    </ligand>
</feature>
<feature type="active site" description="Proton acceptor" evidence="11">
    <location>
        <position position="106"/>
    </location>
</feature>
<comment type="similarity">
    <text evidence="11">Belongs to the radical SAM superfamily. RlmN family.</text>
</comment>
<comment type="miscellaneous">
    <text evidence="11">Reaction proceeds by a ping-pong mechanism involving intermediate methylation of a conserved cysteine residue.</text>
</comment>
<keyword evidence="6 11" id="KW-0808">Transferase</keyword>
<feature type="active site" description="S-methylcysteine intermediate" evidence="11">
    <location>
        <position position="360"/>
    </location>
</feature>
<dbReference type="NCBIfam" id="TIGR00048">
    <property type="entry name" value="rRNA_mod_RlmN"/>
    <property type="match status" value="1"/>
</dbReference>
<feature type="binding site" evidence="11">
    <location>
        <position position="133"/>
    </location>
    <ligand>
        <name>[4Fe-4S] cluster</name>
        <dbReference type="ChEBI" id="CHEBI:49883"/>
        <note>4Fe-4S-S-AdoMet</note>
    </ligand>
</feature>
<dbReference type="SFLD" id="SFLDF00275">
    <property type="entry name" value="adenosine_C2_methyltransferase"/>
    <property type="match status" value="1"/>
</dbReference>
<evidence type="ECO:0000256" key="7">
    <source>
        <dbReference type="ARBA" id="ARBA00022691"/>
    </source>
</evidence>
<evidence type="ECO:0000313" key="13">
    <source>
        <dbReference type="EMBL" id="TWF74568.1"/>
    </source>
</evidence>
<evidence type="ECO:0000256" key="4">
    <source>
        <dbReference type="ARBA" id="ARBA00022552"/>
    </source>
</evidence>
<protein>
    <recommendedName>
        <fullName evidence="11">Probable dual-specificity RNA methyltransferase RlmN</fullName>
        <ecNumber evidence="11">2.1.1.192</ecNumber>
    </recommendedName>
    <alternativeName>
        <fullName evidence="11">23S rRNA (adenine(2503)-C(2))-methyltransferase</fullName>
    </alternativeName>
    <alternativeName>
        <fullName evidence="11">23S rRNA m2A2503 methyltransferase</fullName>
    </alternativeName>
    <alternativeName>
        <fullName evidence="11">Ribosomal RNA large subunit methyltransferase N</fullName>
    </alternativeName>
    <alternativeName>
        <fullName evidence="11">tRNA (adenine(37)-C(2))-methyltransferase</fullName>
    </alternativeName>
    <alternativeName>
        <fullName evidence="11">tRNA m2A37 methyltransferase</fullName>
    </alternativeName>
</protein>
<dbReference type="GO" id="GO:0000049">
    <property type="term" value="F:tRNA binding"/>
    <property type="evidence" value="ECO:0007669"/>
    <property type="project" value="UniProtKB-UniRule"/>
</dbReference>
<keyword evidence="14" id="KW-1185">Reference proteome</keyword>
<comment type="subcellular location">
    <subcellularLocation>
        <location evidence="1 11">Cytoplasm</location>
    </subcellularLocation>
</comment>
<dbReference type="InterPro" id="IPR058240">
    <property type="entry name" value="rSAM_sf"/>
</dbReference>
<evidence type="ECO:0000256" key="11">
    <source>
        <dbReference type="HAMAP-Rule" id="MF_01849"/>
    </source>
</evidence>
<evidence type="ECO:0000259" key="12">
    <source>
        <dbReference type="PROSITE" id="PS51918"/>
    </source>
</evidence>
<dbReference type="Pfam" id="PF04055">
    <property type="entry name" value="Radical_SAM"/>
    <property type="match status" value="1"/>
</dbReference>
<keyword evidence="11" id="KW-0819">tRNA processing</keyword>
<dbReference type="GO" id="GO:0002935">
    <property type="term" value="F:tRNA (adenine(37)-C2)-methyltransferase activity"/>
    <property type="evidence" value="ECO:0007669"/>
    <property type="project" value="UniProtKB-UniRule"/>
</dbReference>
<keyword evidence="5 11" id="KW-0489">Methyltransferase</keyword>
<dbReference type="Proteomes" id="UP000321261">
    <property type="component" value="Unassembled WGS sequence"/>
</dbReference>
<proteinExistence type="inferred from homology"/>
<dbReference type="SFLD" id="SFLDS00029">
    <property type="entry name" value="Radical_SAM"/>
    <property type="match status" value="1"/>
</dbReference>
<reference evidence="13 14" key="1">
    <citation type="submission" date="2019-06" db="EMBL/GenBank/DDBJ databases">
        <title>Sequencing the genomes of 1000 actinobacteria strains.</title>
        <authorList>
            <person name="Klenk H.-P."/>
        </authorList>
    </citation>
    <scope>NUCLEOTIDE SEQUENCE [LARGE SCALE GENOMIC DNA]</scope>
    <source>
        <strain evidence="13 14">DSM 45671</strain>
    </source>
</reference>